<name>A0ACB8B062_9AGAM</name>
<reference evidence="1" key="1">
    <citation type="journal article" date="2021" name="New Phytol.">
        <title>Evolutionary innovations through gain and loss of genes in the ectomycorrhizal Boletales.</title>
        <authorList>
            <person name="Wu G."/>
            <person name="Miyauchi S."/>
            <person name="Morin E."/>
            <person name="Kuo A."/>
            <person name="Drula E."/>
            <person name="Varga T."/>
            <person name="Kohler A."/>
            <person name="Feng B."/>
            <person name="Cao Y."/>
            <person name="Lipzen A."/>
            <person name="Daum C."/>
            <person name="Hundley H."/>
            <person name="Pangilinan J."/>
            <person name="Johnson J."/>
            <person name="Barry K."/>
            <person name="LaButti K."/>
            <person name="Ng V."/>
            <person name="Ahrendt S."/>
            <person name="Min B."/>
            <person name="Choi I.G."/>
            <person name="Park H."/>
            <person name="Plett J.M."/>
            <person name="Magnuson J."/>
            <person name="Spatafora J.W."/>
            <person name="Nagy L.G."/>
            <person name="Henrissat B."/>
            <person name="Grigoriev I.V."/>
            <person name="Yang Z.L."/>
            <person name="Xu J."/>
            <person name="Martin F.M."/>
        </authorList>
    </citation>
    <scope>NUCLEOTIDE SEQUENCE</scope>
    <source>
        <strain evidence="1">KUC20120723A-06</strain>
    </source>
</reference>
<accession>A0ACB8B062</accession>
<evidence type="ECO:0000313" key="2">
    <source>
        <dbReference type="Proteomes" id="UP000790709"/>
    </source>
</evidence>
<keyword evidence="2" id="KW-1185">Reference proteome</keyword>
<evidence type="ECO:0000313" key="1">
    <source>
        <dbReference type="EMBL" id="KAH7918631.1"/>
    </source>
</evidence>
<dbReference type="EMBL" id="MU266757">
    <property type="protein sequence ID" value="KAH7918631.1"/>
    <property type="molecule type" value="Genomic_DNA"/>
</dbReference>
<proteinExistence type="predicted"/>
<protein>
    <submittedName>
        <fullName evidence="1">Uncharacterized protein</fullName>
    </submittedName>
</protein>
<organism evidence="1 2">
    <name type="scientific">Leucogyrophana mollusca</name>
    <dbReference type="NCBI Taxonomy" id="85980"/>
    <lineage>
        <taxon>Eukaryota</taxon>
        <taxon>Fungi</taxon>
        <taxon>Dikarya</taxon>
        <taxon>Basidiomycota</taxon>
        <taxon>Agaricomycotina</taxon>
        <taxon>Agaricomycetes</taxon>
        <taxon>Agaricomycetidae</taxon>
        <taxon>Boletales</taxon>
        <taxon>Boletales incertae sedis</taxon>
        <taxon>Leucogyrophana</taxon>
    </lineage>
</organism>
<sequence>MRPRRSRVPADVPRGSSHPPDVQPTVPVSPELLTDPQTQTTSTAQPSVPGRPWPRAIRDRWKRIQSRKSRVPTDLPDSSLPIPLHERPTVPASPERGPATDPSATPMQGKNTGDEAHMGDSNAQKQPPVRFWDRLRRSGAPSVGSGPRGQKQSTSGVVDVAGGRDKLASTFCPPRSSLT</sequence>
<dbReference type="Proteomes" id="UP000790709">
    <property type="component" value="Unassembled WGS sequence"/>
</dbReference>
<comment type="caution">
    <text evidence="1">The sequence shown here is derived from an EMBL/GenBank/DDBJ whole genome shotgun (WGS) entry which is preliminary data.</text>
</comment>
<gene>
    <name evidence="1" type="ORF">BV22DRAFT_1041617</name>
</gene>